<dbReference type="InterPro" id="IPR023828">
    <property type="entry name" value="Peptidase_S8_Ser-AS"/>
</dbReference>
<evidence type="ECO:0000256" key="6">
    <source>
        <dbReference type="ARBA" id="ARBA00022801"/>
    </source>
</evidence>
<evidence type="ECO:0000256" key="4">
    <source>
        <dbReference type="ARBA" id="ARBA00022670"/>
    </source>
</evidence>
<evidence type="ECO:0008006" key="17">
    <source>
        <dbReference type="Google" id="ProtNLM"/>
    </source>
</evidence>
<dbReference type="CDD" id="cd07489">
    <property type="entry name" value="Peptidases_S8_5"/>
    <property type="match status" value="1"/>
</dbReference>
<feature type="active site" description="Charge relay system" evidence="8 9">
    <location>
        <position position="206"/>
    </location>
</feature>
<feature type="active site" description="Charge relay system" evidence="8 9">
    <location>
        <position position="529"/>
    </location>
</feature>
<organism evidence="15 16">
    <name type="scientific">Neoarthrinium moseri</name>
    <dbReference type="NCBI Taxonomy" id="1658444"/>
    <lineage>
        <taxon>Eukaryota</taxon>
        <taxon>Fungi</taxon>
        <taxon>Dikarya</taxon>
        <taxon>Ascomycota</taxon>
        <taxon>Pezizomycotina</taxon>
        <taxon>Sordariomycetes</taxon>
        <taxon>Xylariomycetidae</taxon>
        <taxon>Amphisphaeriales</taxon>
        <taxon>Apiosporaceae</taxon>
        <taxon>Neoarthrinium</taxon>
    </lineage>
</organism>
<evidence type="ECO:0000313" key="16">
    <source>
        <dbReference type="Proteomes" id="UP000829685"/>
    </source>
</evidence>
<dbReference type="PANTHER" id="PTHR43806:SF66">
    <property type="entry name" value="SERIN ENDOPEPTIDASE"/>
    <property type="match status" value="1"/>
</dbReference>
<dbReference type="Proteomes" id="UP000829685">
    <property type="component" value="Unassembled WGS sequence"/>
</dbReference>
<evidence type="ECO:0000256" key="5">
    <source>
        <dbReference type="ARBA" id="ARBA00022729"/>
    </source>
</evidence>
<dbReference type="InterPro" id="IPR000209">
    <property type="entry name" value="Peptidase_S8/S53_dom"/>
</dbReference>
<dbReference type="GO" id="GO:0016020">
    <property type="term" value="C:membrane"/>
    <property type="evidence" value="ECO:0007669"/>
    <property type="project" value="InterPro"/>
</dbReference>
<dbReference type="SUPFAM" id="SSF52743">
    <property type="entry name" value="Subtilisin-like"/>
    <property type="match status" value="1"/>
</dbReference>
<dbReference type="InterPro" id="IPR050131">
    <property type="entry name" value="Peptidase_S8_subtilisin-like"/>
</dbReference>
<dbReference type="GO" id="GO:0006508">
    <property type="term" value="P:proteolysis"/>
    <property type="evidence" value="ECO:0007669"/>
    <property type="project" value="UniProtKB-KW"/>
</dbReference>
<keyword evidence="3" id="KW-0964">Secreted</keyword>
<dbReference type="Gene3D" id="3.50.30.30">
    <property type="match status" value="1"/>
</dbReference>
<evidence type="ECO:0000256" key="9">
    <source>
        <dbReference type="PROSITE-ProRule" id="PRU01240"/>
    </source>
</evidence>
<evidence type="ECO:0000256" key="1">
    <source>
        <dbReference type="ARBA" id="ARBA00011073"/>
    </source>
</evidence>
<dbReference type="PROSITE" id="PS00138">
    <property type="entry name" value="SUBTILASE_SER"/>
    <property type="match status" value="1"/>
</dbReference>
<keyword evidence="2" id="KW-0134">Cell wall</keyword>
<dbReference type="InterPro" id="IPR034187">
    <property type="entry name" value="Peptidases_S8_5"/>
</dbReference>
<proteinExistence type="inferred from homology"/>
<gene>
    <name evidence="15" type="ORF">JX265_010071</name>
</gene>
<dbReference type="InterPro" id="IPR036852">
    <property type="entry name" value="Peptidase_S8/S53_dom_sf"/>
</dbReference>
<feature type="signal peptide" evidence="11">
    <location>
        <begin position="1"/>
        <end position="19"/>
    </location>
</feature>
<dbReference type="Gene3D" id="2.60.40.1710">
    <property type="entry name" value="Subtilisin-like superfamily"/>
    <property type="match status" value="1"/>
</dbReference>
<dbReference type="PROSITE" id="PS00137">
    <property type="entry name" value="SUBTILASE_HIS"/>
    <property type="match status" value="1"/>
</dbReference>
<dbReference type="InterPro" id="IPR003137">
    <property type="entry name" value="PA_domain"/>
</dbReference>
<feature type="domain" description="Peptidase S8/S53" evidence="12">
    <location>
        <begin position="147"/>
        <end position="565"/>
    </location>
</feature>
<evidence type="ECO:0000256" key="3">
    <source>
        <dbReference type="ARBA" id="ARBA00022525"/>
    </source>
</evidence>
<dbReference type="Pfam" id="PF00082">
    <property type="entry name" value="Peptidase_S8"/>
    <property type="match status" value="1"/>
</dbReference>
<keyword evidence="16" id="KW-1185">Reference proteome</keyword>
<feature type="active site" description="Charge relay system" evidence="8 9">
    <location>
        <position position="156"/>
    </location>
</feature>
<dbReference type="Gene3D" id="3.40.50.200">
    <property type="entry name" value="Peptidase S8/S53 domain"/>
    <property type="match status" value="1"/>
</dbReference>
<feature type="domain" description="PA" evidence="13">
    <location>
        <begin position="374"/>
        <end position="442"/>
    </location>
</feature>
<accession>A0A9P9WF45</accession>
<keyword evidence="6 9" id="KW-0378">Hydrolase</keyword>
<dbReference type="InterPro" id="IPR046450">
    <property type="entry name" value="PA_dom_sf"/>
</dbReference>
<comment type="similarity">
    <text evidence="1 9 10">Belongs to the peptidase S8 family.</text>
</comment>
<dbReference type="PANTHER" id="PTHR43806">
    <property type="entry name" value="PEPTIDASE S8"/>
    <property type="match status" value="1"/>
</dbReference>
<evidence type="ECO:0000256" key="8">
    <source>
        <dbReference type="PIRSR" id="PIRSR615500-1"/>
    </source>
</evidence>
<feature type="chain" id="PRO_5040226207" description="Minor extracellular protease vpr" evidence="11">
    <location>
        <begin position="20"/>
        <end position="859"/>
    </location>
</feature>
<sequence length="859" mass="89088">MVRSNLLLSLLAGAAFTEAARPVKNFIPGRFIVEFEDAEDSTEFSSHVSSLGETIRTFDSSIFKGASISFNDLATAESEASNLMSLRSVKNVWQQRLYSVPNDEVIWTGNPNEASQISRRQAYNESDTFSPHVMTQVDKLRAQGIVGTGIKVAVIDTGIDYRHPALGGCFGPGCLVSYGYDIVGDDYTGANTPKPDDDPWDGCAGHGSHVAGIIAAQANELGFTGAAPGVTLGAYRVFGCDGSAADDVLIEAYLRAYDAGSNIITASIGGSSGWSEAPWSVVVSRIVEQGVPCTVSAGNSGDYGLFYASTAADGKKVTAIASFDNTQSPALLVTSNYSVDGGADQQFGYALGEPGAWAGVNLPLWAPSTNPNDTAGGCAAYPADTPDLSGKIVLIRRGSCTFVQKATNARAFGAKYIMFYNNVVGATAAAAAVDGILAVGMTTAATGTAWVNAIAAGSEVVLDMLDPETAPVILQTTPNTVTGGYASTYTSWGPTFEADVKPQLSSPGGNILSTYPVPLGSYAVLSGTSMACPLAAAVYALVAEVRGTFDPAVIEKLLSSTSNPQLLNDGTGAYPVLAPVAQQGSGLIQAYDAAYASTLLSTSSLAFNDTDNFVDTLNFTISNLGTEDVTYDIATVGAATGYTFSTTVYPDNFPGVEFDDTFATLEFSEAKVTVAAGASSVVQVTVTPPALDAKRLPVYSGYITLNGTNGDSLSLPYQGIVGSLHSTTVLAEAYLAGSTDTNLAPITSGNTSFTLYKTNSNTTAAVQPVAVADLAFGSPLVKYEVLSGNSSLGEILGSPIYYASRDPHGAAWNGTLADGSYAPAGTYKFQISALHIFGDASDKSQYDVGTTSEFTISYA</sequence>
<dbReference type="InterPro" id="IPR023827">
    <property type="entry name" value="Peptidase_S8_Asp-AS"/>
</dbReference>
<dbReference type="InterPro" id="IPR015500">
    <property type="entry name" value="Peptidase_S8_subtilisin-rel"/>
</dbReference>
<dbReference type="InterPro" id="IPR022398">
    <property type="entry name" value="Peptidase_S8_His-AS"/>
</dbReference>
<evidence type="ECO:0000256" key="2">
    <source>
        <dbReference type="ARBA" id="ARBA00022512"/>
    </source>
</evidence>
<dbReference type="AlphaFoldDB" id="A0A9P9WF45"/>
<evidence type="ECO:0000259" key="12">
    <source>
        <dbReference type="Pfam" id="PF00082"/>
    </source>
</evidence>
<keyword evidence="5 11" id="KW-0732">Signal</keyword>
<evidence type="ECO:0000256" key="11">
    <source>
        <dbReference type="SAM" id="SignalP"/>
    </source>
</evidence>
<dbReference type="Pfam" id="PF06280">
    <property type="entry name" value="fn3_5"/>
    <property type="match status" value="1"/>
</dbReference>
<evidence type="ECO:0000313" key="15">
    <source>
        <dbReference type="EMBL" id="KAI1860147.1"/>
    </source>
</evidence>
<reference evidence="15" key="1">
    <citation type="submission" date="2021-03" db="EMBL/GenBank/DDBJ databases">
        <title>Revisited historic fungal species revealed as producer of novel bioactive compounds through whole genome sequencing and comparative genomics.</title>
        <authorList>
            <person name="Vignolle G.A."/>
            <person name="Hochenegger N."/>
            <person name="Mach R.L."/>
            <person name="Mach-Aigner A.R."/>
            <person name="Javad Rahimi M."/>
            <person name="Salim K.A."/>
            <person name="Chan C.M."/>
            <person name="Lim L.B.L."/>
            <person name="Cai F."/>
            <person name="Druzhinina I.S."/>
            <person name="U'Ren J.M."/>
            <person name="Derntl C."/>
        </authorList>
    </citation>
    <scope>NUCLEOTIDE SEQUENCE</scope>
    <source>
        <strain evidence="15">TUCIM 5799</strain>
    </source>
</reference>
<keyword evidence="4 9" id="KW-0645">Protease</keyword>
<dbReference type="PRINTS" id="PR00723">
    <property type="entry name" value="SUBTILISIN"/>
</dbReference>
<dbReference type="GO" id="GO:0004252">
    <property type="term" value="F:serine-type endopeptidase activity"/>
    <property type="evidence" value="ECO:0007669"/>
    <property type="project" value="UniProtKB-UniRule"/>
</dbReference>
<keyword evidence="7 9" id="KW-0720">Serine protease</keyword>
<protein>
    <recommendedName>
        <fullName evidence="17">Minor extracellular protease vpr</fullName>
    </recommendedName>
</protein>
<evidence type="ECO:0000259" key="13">
    <source>
        <dbReference type="Pfam" id="PF02225"/>
    </source>
</evidence>
<dbReference type="InterPro" id="IPR010435">
    <property type="entry name" value="C5a/SBT2-like_Fn3"/>
</dbReference>
<dbReference type="SUPFAM" id="SSF52025">
    <property type="entry name" value="PA domain"/>
    <property type="match status" value="1"/>
</dbReference>
<dbReference type="EMBL" id="JAFIMR010000032">
    <property type="protein sequence ID" value="KAI1860147.1"/>
    <property type="molecule type" value="Genomic_DNA"/>
</dbReference>
<name>A0A9P9WF45_9PEZI</name>
<dbReference type="Pfam" id="PF02225">
    <property type="entry name" value="PA"/>
    <property type="match status" value="1"/>
</dbReference>
<feature type="domain" description="C5a peptidase/Subtilisin-like protease SBT2-like Fn3-like" evidence="14">
    <location>
        <begin position="606"/>
        <end position="717"/>
    </location>
</feature>
<comment type="caution">
    <text evidence="15">The sequence shown here is derived from an EMBL/GenBank/DDBJ whole genome shotgun (WGS) entry which is preliminary data.</text>
</comment>
<dbReference type="PROSITE" id="PS00136">
    <property type="entry name" value="SUBTILASE_ASP"/>
    <property type="match status" value="1"/>
</dbReference>
<evidence type="ECO:0000256" key="10">
    <source>
        <dbReference type="RuleBase" id="RU003355"/>
    </source>
</evidence>
<evidence type="ECO:0000256" key="7">
    <source>
        <dbReference type="ARBA" id="ARBA00022825"/>
    </source>
</evidence>
<dbReference type="PROSITE" id="PS51892">
    <property type="entry name" value="SUBTILASE"/>
    <property type="match status" value="1"/>
</dbReference>
<evidence type="ECO:0000259" key="14">
    <source>
        <dbReference type="Pfam" id="PF06280"/>
    </source>
</evidence>
<dbReference type="CDD" id="cd02124">
    <property type="entry name" value="PA_PoS1_like"/>
    <property type="match status" value="1"/>
</dbReference>